<feature type="region of interest" description="Disordered" evidence="5">
    <location>
        <begin position="1"/>
        <end position="27"/>
    </location>
</feature>
<keyword evidence="2 4" id="KW-0238">DNA-binding</keyword>
<dbReference type="InterPro" id="IPR050624">
    <property type="entry name" value="HTH-type_Tx_Regulator"/>
</dbReference>
<keyword evidence="1" id="KW-0805">Transcription regulation</keyword>
<dbReference type="KEGG" id="nyu:D7D52_01045"/>
<feature type="compositionally biased region" description="Polar residues" evidence="5">
    <location>
        <begin position="7"/>
        <end position="18"/>
    </location>
</feature>
<protein>
    <submittedName>
        <fullName evidence="7">TetR/AcrR family transcriptional regulator</fullName>
    </submittedName>
</protein>
<dbReference type="AlphaFoldDB" id="A0A386Z4I8"/>
<keyword evidence="3" id="KW-0804">Transcription</keyword>
<evidence type="ECO:0000256" key="3">
    <source>
        <dbReference type="ARBA" id="ARBA00023163"/>
    </source>
</evidence>
<sequence>MTKERSVSTPDTGPSARSTAPGKRVRLSPAERREQLIALGVEMLRDRDLEDISVTEIADRAGISRGLLFHYFSSKQDFQIAILRAANAEFLERTAPDRDLDLFSMLRDSIDRYITYVSENSSAYHALLRGPVSARPEMAELVANARQATAERILTEAPIPPDDPDRPRLALAVRGWIAFVEEVVLTWLREKPITRDALVDMLVASLPALALNADLAAALQQ</sequence>
<dbReference type="OrthoDB" id="8479950at2"/>
<name>A0A386Z4I8_9NOCA</name>
<proteinExistence type="predicted"/>
<dbReference type="SUPFAM" id="SSF46689">
    <property type="entry name" value="Homeodomain-like"/>
    <property type="match status" value="1"/>
</dbReference>
<dbReference type="InterPro" id="IPR054129">
    <property type="entry name" value="DesT_TetR_C"/>
</dbReference>
<keyword evidence="8" id="KW-1185">Reference proteome</keyword>
<evidence type="ECO:0000313" key="8">
    <source>
        <dbReference type="Proteomes" id="UP000267164"/>
    </source>
</evidence>
<dbReference type="Pfam" id="PF21943">
    <property type="entry name" value="TetR_C_46"/>
    <property type="match status" value="1"/>
</dbReference>
<feature type="DNA-binding region" description="H-T-H motif" evidence="4">
    <location>
        <begin position="53"/>
        <end position="72"/>
    </location>
</feature>
<dbReference type="PROSITE" id="PS50977">
    <property type="entry name" value="HTH_TETR_2"/>
    <property type="match status" value="1"/>
</dbReference>
<organism evidence="7 8">
    <name type="scientific">Nocardia yunnanensis</name>
    <dbReference type="NCBI Taxonomy" id="2382165"/>
    <lineage>
        <taxon>Bacteria</taxon>
        <taxon>Bacillati</taxon>
        <taxon>Actinomycetota</taxon>
        <taxon>Actinomycetes</taxon>
        <taxon>Mycobacteriales</taxon>
        <taxon>Nocardiaceae</taxon>
        <taxon>Nocardia</taxon>
    </lineage>
</organism>
<accession>A0A386Z4I8</accession>
<dbReference type="EMBL" id="CP032568">
    <property type="protein sequence ID" value="AYF72702.1"/>
    <property type="molecule type" value="Genomic_DNA"/>
</dbReference>
<feature type="domain" description="HTH tetR-type" evidence="6">
    <location>
        <begin position="30"/>
        <end position="90"/>
    </location>
</feature>
<gene>
    <name evidence="7" type="ORF">D7D52_01045</name>
</gene>
<dbReference type="InterPro" id="IPR009057">
    <property type="entry name" value="Homeodomain-like_sf"/>
</dbReference>
<dbReference type="PANTHER" id="PTHR43479">
    <property type="entry name" value="ACREF/ENVCD OPERON REPRESSOR-RELATED"/>
    <property type="match status" value="1"/>
</dbReference>
<evidence type="ECO:0000256" key="4">
    <source>
        <dbReference type="PROSITE-ProRule" id="PRU00335"/>
    </source>
</evidence>
<reference evidence="7 8" key="1">
    <citation type="submission" date="2018-09" db="EMBL/GenBank/DDBJ databases">
        <title>Nocardia yunnanensis sp. nov., an actinomycete isolated from a soil sample.</title>
        <authorList>
            <person name="Zhang J."/>
        </authorList>
    </citation>
    <scope>NUCLEOTIDE SEQUENCE [LARGE SCALE GENOMIC DNA]</scope>
    <source>
        <strain evidence="7 8">CFHS0054</strain>
    </source>
</reference>
<evidence type="ECO:0000256" key="2">
    <source>
        <dbReference type="ARBA" id="ARBA00023125"/>
    </source>
</evidence>
<dbReference type="RefSeq" id="WP_120734647.1">
    <property type="nucleotide sequence ID" value="NZ_CP032568.1"/>
</dbReference>
<evidence type="ECO:0000256" key="1">
    <source>
        <dbReference type="ARBA" id="ARBA00023015"/>
    </source>
</evidence>
<dbReference type="PANTHER" id="PTHR43479:SF11">
    <property type="entry name" value="ACREF_ENVCD OPERON REPRESSOR-RELATED"/>
    <property type="match status" value="1"/>
</dbReference>
<dbReference type="GO" id="GO:0003677">
    <property type="term" value="F:DNA binding"/>
    <property type="evidence" value="ECO:0007669"/>
    <property type="project" value="UniProtKB-UniRule"/>
</dbReference>
<dbReference type="Gene3D" id="1.10.357.10">
    <property type="entry name" value="Tetracycline Repressor, domain 2"/>
    <property type="match status" value="1"/>
</dbReference>
<evidence type="ECO:0000313" key="7">
    <source>
        <dbReference type="EMBL" id="AYF72702.1"/>
    </source>
</evidence>
<evidence type="ECO:0000256" key="5">
    <source>
        <dbReference type="SAM" id="MobiDB-lite"/>
    </source>
</evidence>
<dbReference type="InterPro" id="IPR001647">
    <property type="entry name" value="HTH_TetR"/>
</dbReference>
<dbReference type="Proteomes" id="UP000267164">
    <property type="component" value="Chromosome"/>
</dbReference>
<dbReference type="Pfam" id="PF00440">
    <property type="entry name" value="TetR_N"/>
    <property type="match status" value="1"/>
</dbReference>
<evidence type="ECO:0000259" key="6">
    <source>
        <dbReference type="PROSITE" id="PS50977"/>
    </source>
</evidence>